<dbReference type="PANTHER" id="PTHR44196:SF1">
    <property type="entry name" value="DEHYDROGENASE_REDUCTASE SDR FAMILY MEMBER 7B"/>
    <property type="match status" value="1"/>
</dbReference>
<accession>A0A6I4WBB9</accession>
<dbReference type="PRINTS" id="PR00081">
    <property type="entry name" value="GDHRDH"/>
</dbReference>
<dbReference type="Pfam" id="PF00106">
    <property type="entry name" value="adh_short"/>
    <property type="match status" value="1"/>
</dbReference>
<dbReference type="GO" id="GO:0016491">
    <property type="term" value="F:oxidoreductase activity"/>
    <property type="evidence" value="ECO:0007669"/>
    <property type="project" value="UniProtKB-KW"/>
</dbReference>
<evidence type="ECO:0000256" key="3">
    <source>
        <dbReference type="RuleBase" id="RU000363"/>
    </source>
</evidence>
<dbReference type="InterPro" id="IPR002347">
    <property type="entry name" value="SDR_fam"/>
</dbReference>
<dbReference type="OrthoDB" id="158573at2"/>
<feature type="domain" description="Ketoreductase" evidence="4">
    <location>
        <begin position="2"/>
        <end position="197"/>
    </location>
</feature>
<dbReference type="InterPro" id="IPR057326">
    <property type="entry name" value="KR_dom"/>
</dbReference>
<reference evidence="5 6" key="1">
    <citation type="submission" date="2019-12" db="EMBL/GenBank/DDBJ databases">
        <title>Nocardia macrotermitis sp. nov. and Nocardia aurantia sp. nov., isolated from the gut of the fungus growing-termite Macrotermes natalensis.</title>
        <authorList>
            <person name="Christine B."/>
            <person name="Rene B."/>
        </authorList>
    </citation>
    <scope>NUCLEOTIDE SEQUENCE [LARGE SCALE GENOMIC DNA]</scope>
    <source>
        <strain evidence="5 6">DSM 102126</strain>
    </source>
</reference>
<dbReference type="EMBL" id="WUTW01000005">
    <property type="protein sequence ID" value="MXQ66851.1"/>
    <property type="molecule type" value="Genomic_DNA"/>
</dbReference>
<comment type="caution">
    <text evidence="5">The sequence shown here is derived from an EMBL/GenBank/DDBJ whole genome shotgun (WGS) entry which is preliminary data.</text>
</comment>
<keyword evidence="6" id="KW-1185">Reference proteome</keyword>
<dbReference type="NCBIfam" id="NF006073">
    <property type="entry name" value="PRK08219.1"/>
    <property type="match status" value="1"/>
</dbReference>
<name>A0A6I4WBB9_9ACTN</name>
<evidence type="ECO:0000256" key="2">
    <source>
        <dbReference type="ARBA" id="ARBA00023002"/>
    </source>
</evidence>
<dbReference type="Gene3D" id="3.40.50.720">
    <property type="entry name" value="NAD(P)-binding Rossmann-like Domain"/>
    <property type="match status" value="1"/>
</dbReference>
<dbReference type="AlphaFoldDB" id="A0A6I4WBB9"/>
<organism evidence="5 6">
    <name type="scientific">Actinomadura rayongensis</name>
    <dbReference type="NCBI Taxonomy" id="1429076"/>
    <lineage>
        <taxon>Bacteria</taxon>
        <taxon>Bacillati</taxon>
        <taxon>Actinomycetota</taxon>
        <taxon>Actinomycetes</taxon>
        <taxon>Streptosporangiales</taxon>
        <taxon>Thermomonosporaceae</taxon>
        <taxon>Actinomadura</taxon>
    </lineage>
</organism>
<dbReference type="RefSeq" id="WP_161105039.1">
    <property type="nucleotide sequence ID" value="NZ_JBHLYI010000003.1"/>
</dbReference>
<sequence>MGTYLITGATGGIGTAVAGLLRDKGHDLILSGRSPERLTDLAETLRKGAHARTQAFHVGSGGAPAAGPGITTLPLDLTEPRRLEARLVAAGPPARLDGLIHAAGVVHLGTVGELEADDWLDHVTVNLVSAAELTRLLLPALRAASGDVVFVNSTAGLRANPGWSAYAASKAGLRSLADALRAEEADVRVTTVFPGRTASRMQESVRAQEGRSYDPSDYASAETVAKVLVSALEAPRDAVVAEVSVRPH</sequence>
<evidence type="ECO:0000256" key="1">
    <source>
        <dbReference type="ARBA" id="ARBA00006484"/>
    </source>
</evidence>
<dbReference type="SUPFAM" id="SSF51735">
    <property type="entry name" value="NAD(P)-binding Rossmann-fold domains"/>
    <property type="match status" value="1"/>
</dbReference>
<dbReference type="InterPro" id="IPR020904">
    <property type="entry name" value="Sc_DH/Rdtase_CS"/>
</dbReference>
<dbReference type="PROSITE" id="PS00061">
    <property type="entry name" value="ADH_SHORT"/>
    <property type="match status" value="1"/>
</dbReference>
<dbReference type="SMART" id="SM00822">
    <property type="entry name" value="PKS_KR"/>
    <property type="match status" value="1"/>
</dbReference>
<dbReference type="Proteomes" id="UP000431901">
    <property type="component" value="Unassembled WGS sequence"/>
</dbReference>
<dbReference type="GO" id="GO:0016020">
    <property type="term" value="C:membrane"/>
    <property type="evidence" value="ECO:0007669"/>
    <property type="project" value="TreeGrafter"/>
</dbReference>
<protein>
    <submittedName>
        <fullName evidence="5">SDR family oxidoreductase</fullName>
    </submittedName>
</protein>
<dbReference type="InterPro" id="IPR036291">
    <property type="entry name" value="NAD(P)-bd_dom_sf"/>
</dbReference>
<gene>
    <name evidence="5" type="ORF">GQ466_22800</name>
</gene>
<keyword evidence="2" id="KW-0560">Oxidoreductase</keyword>
<evidence type="ECO:0000313" key="6">
    <source>
        <dbReference type="Proteomes" id="UP000431901"/>
    </source>
</evidence>
<dbReference type="PRINTS" id="PR00080">
    <property type="entry name" value="SDRFAMILY"/>
</dbReference>
<comment type="similarity">
    <text evidence="1 3">Belongs to the short-chain dehydrogenases/reductases (SDR) family.</text>
</comment>
<evidence type="ECO:0000313" key="5">
    <source>
        <dbReference type="EMBL" id="MXQ66851.1"/>
    </source>
</evidence>
<evidence type="ECO:0000259" key="4">
    <source>
        <dbReference type="SMART" id="SM00822"/>
    </source>
</evidence>
<dbReference type="PANTHER" id="PTHR44196">
    <property type="entry name" value="DEHYDROGENASE/REDUCTASE SDR FAMILY MEMBER 7B"/>
    <property type="match status" value="1"/>
</dbReference>
<proteinExistence type="inferred from homology"/>